<gene>
    <name evidence="1" type="ORF">Me_995_000214</name>
</gene>
<reference evidence="1" key="1">
    <citation type="submission" date="2022-12" db="EMBL/GenBank/DDBJ databases">
        <authorList>
            <consortium name="Asia Pacific Centre for Animal Health"/>
            <person name="Klose S.M."/>
            <person name="Legione A.R."/>
            <person name="Monotti I."/>
            <person name="Bushell R."/>
            <person name="Marenda M.S."/>
            <person name="Sugiyama T."/>
            <person name="Browning G.F."/>
            <person name="Vaz P.K."/>
        </authorList>
    </citation>
    <scope>NUCLEOTIDE SEQUENCE</scope>
    <source>
        <strain evidence="1">Felid995</strain>
    </source>
</reference>
<evidence type="ECO:0000313" key="1">
    <source>
        <dbReference type="EMBL" id="WBP84240.1"/>
    </source>
</evidence>
<evidence type="ECO:0000313" key="2">
    <source>
        <dbReference type="Proteomes" id="UP001213039"/>
    </source>
</evidence>
<name>A0ACD4PHX8_9BACT</name>
<sequence>MKKILIKIKNLDEMEFELLENAQPGDFISLKEILDAGSKEITSYISKASNIISRAKEEEIYNRAQEHFSKNVTESKEYNDLIIKFESEKNKLLEKHQSLLKEEIEKNTKLLSTKFNADLNEALRRERELITTQKELEFNDIQNKIKNQAELLSRKEKEFNEKVSLLKKENDENEKRFNLNKKLEMQEKISKFETEINTLKAQVSNNKQEKEMALLSLRKELEDKINMLNANSLYKDEKIKFLEEEKNNKDNIINDKVAEINKLNGQLIEARSKSSWKNNNIKTIGNEFEDHLLNMLEDSFSMDTSIRFNKATQAINGRMPDIVIEFLDKKNEDNVIGKLVIEAKAKLTEDGSKKNAEFYDKLAKDVKNYGANFGILVTELNPDESIFINFARNYNNIFVVRDVTFISLVKMLRMLFEKQTEISYKEMNFKQKERIIKEFEEFFDKNIRENFERLQERLSDISKFADTIKLESEKIKDKIRNIEENTIKKIDKAFQEKFYKQNFLLDVNRVTQNQIGNIKDISEEITEE</sequence>
<proteinExistence type="predicted"/>
<keyword evidence="2" id="KW-1185">Reference proteome</keyword>
<protein>
    <submittedName>
        <fullName evidence="1">DUF2130 domain-containing protein</fullName>
    </submittedName>
</protein>
<accession>A0ACD4PHX8</accession>
<dbReference type="Proteomes" id="UP001213039">
    <property type="component" value="Chromosome"/>
</dbReference>
<dbReference type="EMBL" id="CP114370">
    <property type="protein sequence ID" value="WBP84240.1"/>
    <property type="molecule type" value="Genomic_DNA"/>
</dbReference>
<organism evidence="1 2">
    <name type="scientific">Mycoplasmopsis edwardii</name>
    <dbReference type="NCBI Taxonomy" id="53558"/>
    <lineage>
        <taxon>Bacteria</taxon>
        <taxon>Bacillati</taxon>
        <taxon>Mycoplasmatota</taxon>
        <taxon>Mycoplasmoidales</taxon>
        <taxon>Metamycoplasmataceae</taxon>
        <taxon>Mycoplasmopsis</taxon>
    </lineage>
</organism>